<dbReference type="AlphaFoldDB" id="A0A316I2P3"/>
<evidence type="ECO:0000256" key="1">
    <source>
        <dbReference type="SAM" id="Phobius"/>
    </source>
</evidence>
<evidence type="ECO:0000313" key="3">
    <source>
        <dbReference type="Proteomes" id="UP000245812"/>
    </source>
</evidence>
<feature type="transmembrane region" description="Helical" evidence="1">
    <location>
        <begin position="266"/>
        <end position="284"/>
    </location>
</feature>
<keyword evidence="1" id="KW-0812">Transmembrane</keyword>
<comment type="caution">
    <text evidence="2">The sequence shown here is derived from an EMBL/GenBank/DDBJ whole genome shotgun (WGS) entry which is preliminary data.</text>
</comment>
<keyword evidence="1" id="KW-0472">Membrane</keyword>
<accession>A0A316I2P3</accession>
<dbReference type="EMBL" id="QGHC01000007">
    <property type="protein sequence ID" value="PWK86626.1"/>
    <property type="molecule type" value="Genomic_DNA"/>
</dbReference>
<feature type="transmembrane region" description="Helical" evidence="1">
    <location>
        <begin position="133"/>
        <end position="150"/>
    </location>
</feature>
<feature type="transmembrane region" description="Helical" evidence="1">
    <location>
        <begin position="431"/>
        <end position="452"/>
    </location>
</feature>
<feature type="transmembrane region" description="Helical" evidence="1">
    <location>
        <begin position="108"/>
        <end position="126"/>
    </location>
</feature>
<protein>
    <submittedName>
        <fullName evidence="2">Uncharacterized protein</fullName>
    </submittedName>
</protein>
<feature type="transmembrane region" description="Helical" evidence="1">
    <location>
        <begin position="343"/>
        <end position="368"/>
    </location>
</feature>
<feature type="transmembrane region" description="Helical" evidence="1">
    <location>
        <begin position="41"/>
        <end position="59"/>
    </location>
</feature>
<organism evidence="2 3">
    <name type="scientific">Fulvimonas soli</name>
    <dbReference type="NCBI Taxonomy" id="155197"/>
    <lineage>
        <taxon>Bacteria</taxon>
        <taxon>Pseudomonadati</taxon>
        <taxon>Pseudomonadota</taxon>
        <taxon>Gammaproteobacteria</taxon>
        <taxon>Lysobacterales</taxon>
        <taxon>Rhodanobacteraceae</taxon>
        <taxon>Fulvimonas</taxon>
    </lineage>
</organism>
<feature type="transmembrane region" description="Helical" evidence="1">
    <location>
        <begin position="80"/>
        <end position="102"/>
    </location>
</feature>
<feature type="transmembrane region" description="Helical" evidence="1">
    <location>
        <begin position="404"/>
        <end position="425"/>
    </location>
</feature>
<name>A0A316I2P3_9GAMM</name>
<sequence>MSAVWQLWLQLWKRLPVLAALASLLWLAALALPPWLGDGSAALLLPLGGLGSLFWHLGLGMVLRGLCRPEILLLPGFRRALLWLGLLDLAQWVLLPALLAAVAGLPHLPVIAAGGVLVAAFGLAGGSGRRTGLAFWAIAIAAGWMPRAAAQLAQALLASPLTPALLLATAALLLTWALRPLLRVTDLPVQDSPLESTSLGRANAVRGDGTPPARGALGRRLRGLFDQAAQRALERALARYRRSPGAAQRLALVRRLLLPHDNPEAIVLRLAVVAAFVTFYFFAAMHRQRFSAAAVGAYAILLALSRFPQLGRGMLRMRPNLADLYLTLAPRTRGEYQKTVADALWLLVPVSTLTALAYTLLGIALVHAAEPGRMLVAAAIVGAAASLVALGVHLIGPEGNVGRGLVNLVVVLGAMLAYWGGYWLLGALGLALGAATLGVLALSFGVAVWFAAQKEYQQREPRFDAPLG</sequence>
<evidence type="ECO:0000313" key="2">
    <source>
        <dbReference type="EMBL" id="PWK86626.1"/>
    </source>
</evidence>
<dbReference type="Proteomes" id="UP000245812">
    <property type="component" value="Unassembled WGS sequence"/>
</dbReference>
<proteinExistence type="predicted"/>
<gene>
    <name evidence="2" type="ORF">C7456_10716</name>
</gene>
<dbReference type="RefSeq" id="WP_109723636.1">
    <property type="nucleotide sequence ID" value="NZ_MSZV01000100.1"/>
</dbReference>
<feature type="transmembrane region" description="Helical" evidence="1">
    <location>
        <begin position="156"/>
        <end position="178"/>
    </location>
</feature>
<reference evidence="2 3" key="1">
    <citation type="submission" date="2018-05" db="EMBL/GenBank/DDBJ databases">
        <title>Genomic Encyclopedia of Type Strains, Phase IV (KMG-IV): sequencing the most valuable type-strain genomes for metagenomic binning, comparative biology and taxonomic classification.</title>
        <authorList>
            <person name="Goeker M."/>
        </authorList>
    </citation>
    <scope>NUCLEOTIDE SEQUENCE [LARGE SCALE GENOMIC DNA]</scope>
    <source>
        <strain evidence="2 3">DSM 14263</strain>
    </source>
</reference>
<dbReference type="OrthoDB" id="5938825at2"/>
<keyword evidence="3" id="KW-1185">Reference proteome</keyword>
<feature type="transmembrane region" description="Helical" evidence="1">
    <location>
        <begin position="290"/>
        <end position="308"/>
    </location>
</feature>
<feature type="transmembrane region" description="Helical" evidence="1">
    <location>
        <begin position="374"/>
        <end position="392"/>
    </location>
</feature>
<keyword evidence="1" id="KW-1133">Transmembrane helix</keyword>